<dbReference type="Gene3D" id="1.10.246.130">
    <property type="match status" value="1"/>
</dbReference>
<dbReference type="InterPro" id="IPR055262">
    <property type="entry name" value="GGT_CS"/>
</dbReference>
<dbReference type="UniPathway" id="UPA00204"/>
<comment type="catalytic activity">
    <reaction evidence="2 11">
        <text>glutathione + H2O = L-cysteinylglycine + L-glutamate</text>
        <dbReference type="Rhea" id="RHEA:28807"/>
        <dbReference type="ChEBI" id="CHEBI:15377"/>
        <dbReference type="ChEBI" id="CHEBI:29985"/>
        <dbReference type="ChEBI" id="CHEBI:57925"/>
        <dbReference type="ChEBI" id="CHEBI:61694"/>
        <dbReference type="EC" id="3.4.19.13"/>
    </reaction>
</comment>
<dbReference type="EC" id="3.4.19.13" evidence="11"/>
<comment type="catalytic activity">
    <reaction evidence="1 11">
        <text>an S-substituted glutathione + H2O = an S-substituted L-cysteinylglycine + L-glutamate</text>
        <dbReference type="Rhea" id="RHEA:59468"/>
        <dbReference type="ChEBI" id="CHEBI:15377"/>
        <dbReference type="ChEBI" id="CHEBI:29985"/>
        <dbReference type="ChEBI" id="CHEBI:90779"/>
        <dbReference type="ChEBI" id="CHEBI:143103"/>
        <dbReference type="EC" id="3.4.19.13"/>
    </reaction>
</comment>
<dbReference type="Proteomes" id="UP000030302">
    <property type="component" value="Chromosome"/>
</dbReference>
<evidence type="ECO:0000256" key="5">
    <source>
        <dbReference type="ARBA" id="ARBA00022801"/>
    </source>
</evidence>
<dbReference type="PROSITE" id="PS00462">
    <property type="entry name" value="G_GLU_TRANSPEPTIDASE"/>
    <property type="match status" value="1"/>
</dbReference>
<dbReference type="STRING" id="279058.LT85_4352"/>
<dbReference type="GO" id="GO:0006751">
    <property type="term" value="P:glutathione catabolic process"/>
    <property type="evidence" value="ECO:0007669"/>
    <property type="project" value="UniProtKB-UniRule"/>
</dbReference>
<comment type="catalytic activity">
    <reaction evidence="8 11">
        <text>an N-terminal (5-L-glutamyl)-[peptide] + an alpha-amino acid = 5-L-glutamyl amino acid + an N-terminal L-alpha-aminoacyl-[peptide]</text>
        <dbReference type="Rhea" id="RHEA:23904"/>
        <dbReference type="Rhea" id="RHEA-COMP:9780"/>
        <dbReference type="Rhea" id="RHEA-COMP:9795"/>
        <dbReference type="ChEBI" id="CHEBI:77644"/>
        <dbReference type="ChEBI" id="CHEBI:78597"/>
        <dbReference type="ChEBI" id="CHEBI:78599"/>
        <dbReference type="ChEBI" id="CHEBI:78608"/>
        <dbReference type="EC" id="2.3.2.2"/>
    </reaction>
</comment>
<dbReference type="AlphaFoldDB" id="A0A0A1FIH8"/>
<dbReference type="GO" id="GO:0103068">
    <property type="term" value="F:leukotriene C4 gamma-glutamyl transferase activity"/>
    <property type="evidence" value="ECO:0007669"/>
    <property type="project" value="UniProtKB-EC"/>
</dbReference>
<feature type="binding site" evidence="10">
    <location>
        <begin position="395"/>
        <end position="397"/>
    </location>
    <ligand>
        <name>L-glutamate</name>
        <dbReference type="ChEBI" id="CHEBI:29985"/>
    </ligand>
</feature>
<sequence>MRITYLMKPLAASILLLGLLGNAQAASAPAVEAKNGMVVTSQHLASQVGVDILKMGGNAIDAAVAVGYAQAVVNPCCGNIGGGGFMTIHLADGHDTFINFRETAPAAASANMYLDANGKAITNASLFGYLAAGVPGTVLGLDTAQKKYGKLTRAQVMQPAIKLARDGYILNRGDTDILDTTIAQFKKDPEAARLFLRRDGTPLQPGDRLVQKDLAKTLEAISRNGPDAFYKGAIPAAVERASKAGGGIITAADFAGYKISESAPLSCNYRGYVFVSAPPPSSGGATMCQILNILEGYDMKALGFHSASAVHYMTEAMRHSYMDRNTFLGDPAFVKNPLERLMSKEYAASIREKISADKATPSVEVQPGMAPHEKPETTHYSIVDKDGNAVSTTYTINGRFGAVVIAPGTGFFLNDEMDDFTVKAGVQNLFGLVQGATNSIAPGKRPLSSMAPTLVTKDGKTYMVLGSPGGSRIITITLETALNVIDYGMAPQEAVDAPRIHHQWLPDEVYYETRGLSPDTLKILDGMGYKMKEQTPWGAAELIMIGLPGAAGVSAASSGNDAGVSGIVRPGLYYGANDTRRPAGAAIGY</sequence>
<dbReference type="InterPro" id="IPR051792">
    <property type="entry name" value="GGT_bact"/>
</dbReference>
<keyword evidence="4 11" id="KW-0808">Transferase</keyword>
<keyword evidence="12" id="KW-0732">Signal</keyword>
<comment type="pathway">
    <text evidence="11">Sulfur metabolism; glutathione metabolism.</text>
</comment>
<keyword evidence="5 11" id="KW-0378">Hydrolase</keyword>
<evidence type="ECO:0000256" key="3">
    <source>
        <dbReference type="ARBA" id="ARBA00009381"/>
    </source>
</evidence>
<dbReference type="Gene3D" id="3.60.20.40">
    <property type="match status" value="1"/>
</dbReference>
<keyword evidence="11" id="KW-0317">Glutathione biosynthesis</keyword>
<evidence type="ECO:0000313" key="14">
    <source>
        <dbReference type="Proteomes" id="UP000030302"/>
    </source>
</evidence>
<reference evidence="14" key="1">
    <citation type="journal article" date="2014" name="Soil Biol. Biochem.">
        <title>Structure and function of bacterial communities in ageing soils: Insights from the Mendocino ecological staircase.</title>
        <authorList>
            <person name="Uroz S."/>
            <person name="Tech J.J."/>
            <person name="Sawaya N.A."/>
            <person name="Frey-Klett P."/>
            <person name="Leveau J.H.J."/>
        </authorList>
    </citation>
    <scope>NUCLEOTIDE SEQUENCE [LARGE SCALE GENOMIC DNA]</scope>
    <source>
        <strain evidence="14">Cal35</strain>
    </source>
</reference>
<evidence type="ECO:0000256" key="1">
    <source>
        <dbReference type="ARBA" id="ARBA00001049"/>
    </source>
</evidence>
<dbReference type="InterPro" id="IPR043137">
    <property type="entry name" value="GGT_ssub_C"/>
</dbReference>
<dbReference type="InterPro" id="IPR000101">
    <property type="entry name" value="GGT_peptidase"/>
</dbReference>
<dbReference type="KEGG" id="care:LT85_4352"/>
<evidence type="ECO:0000256" key="2">
    <source>
        <dbReference type="ARBA" id="ARBA00001089"/>
    </source>
</evidence>
<keyword evidence="6 11" id="KW-0865">Zymogen</keyword>
<keyword evidence="7 11" id="KW-0012">Acyltransferase</keyword>
<evidence type="ECO:0000256" key="12">
    <source>
        <dbReference type="SAM" id="SignalP"/>
    </source>
</evidence>
<evidence type="ECO:0000313" key="13">
    <source>
        <dbReference type="EMBL" id="AIY43510.1"/>
    </source>
</evidence>
<evidence type="ECO:0000256" key="7">
    <source>
        <dbReference type="ARBA" id="ARBA00023315"/>
    </source>
</evidence>
<feature type="chain" id="PRO_5001974319" description="Glutathione hydrolase proenzyme" evidence="12">
    <location>
        <begin position="26"/>
        <end position="589"/>
    </location>
</feature>
<name>A0A0A1FIH8_9BURK</name>
<gene>
    <name evidence="13" type="ORF">LT85_4352</name>
</gene>
<dbReference type="InterPro" id="IPR043138">
    <property type="entry name" value="GGT_lsub"/>
</dbReference>
<evidence type="ECO:0000256" key="6">
    <source>
        <dbReference type="ARBA" id="ARBA00023145"/>
    </source>
</evidence>
<evidence type="ECO:0000256" key="9">
    <source>
        <dbReference type="PIRSR" id="PIRSR600101-1"/>
    </source>
</evidence>
<dbReference type="PANTHER" id="PTHR43199:SF1">
    <property type="entry name" value="GLUTATHIONE HYDROLASE PROENZYME"/>
    <property type="match status" value="1"/>
</dbReference>
<feature type="binding site" evidence="10">
    <location>
        <position position="101"/>
    </location>
    <ligand>
        <name>L-glutamate</name>
        <dbReference type="ChEBI" id="CHEBI:29985"/>
    </ligand>
</feature>
<feature type="binding site" evidence="10">
    <location>
        <position position="470"/>
    </location>
    <ligand>
        <name>L-glutamate</name>
        <dbReference type="ChEBI" id="CHEBI:29985"/>
    </ligand>
</feature>
<feature type="binding site" evidence="10">
    <location>
        <position position="419"/>
    </location>
    <ligand>
        <name>L-glutamate</name>
        <dbReference type="ChEBI" id="CHEBI:29985"/>
    </ligand>
</feature>
<dbReference type="EMBL" id="CP009962">
    <property type="protein sequence ID" value="AIY43510.1"/>
    <property type="molecule type" value="Genomic_DNA"/>
</dbReference>
<dbReference type="GO" id="GO:0036374">
    <property type="term" value="F:glutathione hydrolase activity"/>
    <property type="evidence" value="ECO:0007669"/>
    <property type="project" value="UniProtKB-UniRule"/>
</dbReference>
<dbReference type="NCBIfam" id="TIGR00066">
    <property type="entry name" value="g_glut_trans"/>
    <property type="match status" value="1"/>
</dbReference>
<comment type="PTM">
    <text evidence="11">Cleaved by autocatalysis into a large and a small subunit.</text>
</comment>
<feature type="binding site" evidence="10">
    <location>
        <begin position="448"/>
        <end position="449"/>
    </location>
    <ligand>
        <name>L-glutamate</name>
        <dbReference type="ChEBI" id="CHEBI:29985"/>
    </ligand>
</feature>
<evidence type="ECO:0000256" key="4">
    <source>
        <dbReference type="ARBA" id="ARBA00022679"/>
    </source>
</evidence>
<comment type="subunit">
    <text evidence="11">This enzyme consists of two polypeptide chains, which are synthesized in precursor form from a single polypeptide.</text>
</comment>
<comment type="similarity">
    <text evidence="3 11">Belongs to the gamma-glutamyltransferase family.</text>
</comment>
<protein>
    <recommendedName>
        <fullName evidence="11">Glutathione hydrolase proenzyme</fullName>
        <ecNumber evidence="11">2.3.2.2</ecNumber>
        <ecNumber evidence="11">3.4.19.13</ecNumber>
    </recommendedName>
    <component>
        <recommendedName>
            <fullName evidence="11">Glutathione hydrolase large chain</fullName>
        </recommendedName>
    </component>
    <component>
        <recommendedName>
            <fullName evidence="11">Glutathione hydrolase small chain</fullName>
        </recommendedName>
    </component>
</protein>
<dbReference type="Pfam" id="PF01019">
    <property type="entry name" value="G_glu_transpept"/>
    <property type="match status" value="1"/>
</dbReference>
<evidence type="ECO:0000256" key="11">
    <source>
        <dbReference type="RuleBase" id="RU368036"/>
    </source>
</evidence>
<accession>A0A0A1FIH8</accession>
<dbReference type="GO" id="GO:0006750">
    <property type="term" value="P:glutathione biosynthetic process"/>
    <property type="evidence" value="ECO:0007669"/>
    <property type="project" value="UniProtKB-KW"/>
</dbReference>
<dbReference type="InterPro" id="IPR029055">
    <property type="entry name" value="Ntn_hydrolases_N"/>
</dbReference>
<feature type="active site" description="Nucleophile" evidence="9">
    <location>
        <position position="377"/>
    </location>
</feature>
<evidence type="ECO:0000256" key="8">
    <source>
        <dbReference type="ARBA" id="ARBA00047417"/>
    </source>
</evidence>
<dbReference type="SUPFAM" id="SSF56235">
    <property type="entry name" value="N-terminal nucleophile aminohydrolases (Ntn hydrolases)"/>
    <property type="match status" value="1"/>
</dbReference>
<evidence type="ECO:0000256" key="10">
    <source>
        <dbReference type="PIRSR" id="PIRSR600101-2"/>
    </source>
</evidence>
<proteinExistence type="inferred from homology"/>
<dbReference type="HOGENOM" id="CLU_014813_0_3_4"/>
<dbReference type="PANTHER" id="PTHR43199">
    <property type="entry name" value="GLUTATHIONE HYDROLASE"/>
    <property type="match status" value="1"/>
</dbReference>
<keyword evidence="14" id="KW-1185">Reference proteome</keyword>
<feature type="signal peptide" evidence="12">
    <location>
        <begin position="1"/>
        <end position="25"/>
    </location>
</feature>
<dbReference type="PRINTS" id="PR01210">
    <property type="entry name" value="GGTRANSPTASE"/>
</dbReference>
<dbReference type="EC" id="2.3.2.2" evidence="11"/>
<organism evidence="13 14">
    <name type="scientific">Collimonas arenae</name>
    <dbReference type="NCBI Taxonomy" id="279058"/>
    <lineage>
        <taxon>Bacteria</taxon>
        <taxon>Pseudomonadati</taxon>
        <taxon>Pseudomonadota</taxon>
        <taxon>Betaproteobacteria</taxon>
        <taxon>Burkholderiales</taxon>
        <taxon>Oxalobacteraceae</taxon>
        <taxon>Collimonas</taxon>
    </lineage>
</organism>